<evidence type="ECO:0000313" key="3">
    <source>
        <dbReference type="EMBL" id="SVB42758.1"/>
    </source>
</evidence>
<gene>
    <name evidence="3" type="ORF">METZ01_LOCUS195612</name>
</gene>
<sequence length="356" mass="40309">MMKKILTLSVLIFSLQTLFAQCDSAYTYYQNLPLNVTILSGDTCLSDDDMVVLDSLISLNSLEYNSPLLLGTQTWLNGRLRFMVAGNYGNSSGVNDTIYSLPDNIGNWDNIVSLYLEWNRLSELPESFSNLSNLMTLYLNNNVLQNIGDSIGNLDNLYFLDLGYNELSTIPGSICDLEALNYLWLFNNNLESLPACFCDIDLDWSGNDNGGYPYFAIGANALCDSVPACLMDNNHFELSLDQFYYSFPVYAPQNCDSTTTSSEKDLFPYQFNVSSPYPNPFNPRTTMNLFVPYDRRIDIRVYDILGNEIDVISNNDVYDMGEHLLTWFAGDNPSGVFFIKFADGIDMKIRKIIFMK</sequence>
<organism evidence="3">
    <name type="scientific">marine metagenome</name>
    <dbReference type="NCBI Taxonomy" id="408172"/>
    <lineage>
        <taxon>unclassified sequences</taxon>
        <taxon>metagenomes</taxon>
        <taxon>ecological metagenomes</taxon>
    </lineage>
</organism>
<dbReference type="InterPro" id="IPR001611">
    <property type="entry name" value="Leu-rich_rpt"/>
</dbReference>
<dbReference type="SMART" id="SM00369">
    <property type="entry name" value="LRR_TYP"/>
    <property type="match status" value="4"/>
</dbReference>
<dbReference type="InterPro" id="IPR003591">
    <property type="entry name" value="Leu-rich_rpt_typical-subtyp"/>
</dbReference>
<dbReference type="AlphaFoldDB" id="A0A382DWI7"/>
<name>A0A382DWI7_9ZZZZ</name>
<keyword evidence="2" id="KW-0677">Repeat</keyword>
<dbReference type="InterPro" id="IPR026444">
    <property type="entry name" value="Secre_tail"/>
</dbReference>
<dbReference type="Pfam" id="PF00560">
    <property type="entry name" value="LRR_1"/>
    <property type="match status" value="1"/>
</dbReference>
<keyword evidence="1" id="KW-0433">Leucine-rich repeat</keyword>
<dbReference type="PANTHER" id="PTHR48051">
    <property type="match status" value="1"/>
</dbReference>
<dbReference type="PROSITE" id="PS51450">
    <property type="entry name" value="LRR"/>
    <property type="match status" value="1"/>
</dbReference>
<protein>
    <recommendedName>
        <fullName evidence="4">Secretion system C-terminal sorting domain-containing protein</fullName>
    </recommendedName>
</protein>
<dbReference type="EMBL" id="UINC01041458">
    <property type="protein sequence ID" value="SVB42758.1"/>
    <property type="molecule type" value="Genomic_DNA"/>
</dbReference>
<evidence type="ECO:0008006" key="4">
    <source>
        <dbReference type="Google" id="ProtNLM"/>
    </source>
</evidence>
<accession>A0A382DWI7</accession>
<evidence type="ECO:0000256" key="2">
    <source>
        <dbReference type="ARBA" id="ARBA00022737"/>
    </source>
</evidence>
<reference evidence="3" key="1">
    <citation type="submission" date="2018-05" db="EMBL/GenBank/DDBJ databases">
        <authorList>
            <person name="Lanie J.A."/>
            <person name="Ng W.-L."/>
            <person name="Kazmierczak K.M."/>
            <person name="Andrzejewski T.M."/>
            <person name="Davidsen T.M."/>
            <person name="Wayne K.J."/>
            <person name="Tettelin H."/>
            <person name="Glass J.I."/>
            <person name="Rusch D."/>
            <person name="Podicherti R."/>
            <person name="Tsui H.-C.T."/>
            <person name="Winkler M.E."/>
        </authorList>
    </citation>
    <scope>NUCLEOTIDE SEQUENCE</scope>
</reference>
<dbReference type="Pfam" id="PF13855">
    <property type="entry name" value="LRR_8"/>
    <property type="match status" value="1"/>
</dbReference>
<dbReference type="InterPro" id="IPR050216">
    <property type="entry name" value="LRR_domain-containing"/>
</dbReference>
<dbReference type="Gene3D" id="3.80.10.10">
    <property type="entry name" value="Ribonuclease Inhibitor"/>
    <property type="match status" value="1"/>
</dbReference>
<dbReference type="SUPFAM" id="SSF52075">
    <property type="entry name" value="Outer arm dynein light chain 1"/>
    <property type="match status" value="1"/>
</dbReference>
<dbReference type="InterPro" id="IPR032675">
    <property type="entry name" value="LRR_dom_sf"/>
</dbReference>
<dbReference type="GO" id="GO:0005737">
    <property type="term" value="C:cytoplasm"/>
    <property type="evidence" value="ECO:0007669"/>
    <property type="project" value="TreeGrafter"/>
</dbReference>
<dbReference type="PANTHER" id="PTHR48051:SF1">
    <property type="entry name" value="RAS SUPPRESSOR PROTEIN 1"/>
    <property type="match status" value="1"/>
</dbReference>
<proteinExistence type="predicted"/>
<dbReference type="NCBIfam" id="TIGR04183">
    <property type="entry name" value="Por_Secre_tail"/>
    <property type="match status" value="1"/>
</dbReference>
<evidence type="ECO:0000256" key="1">
    <source>
        <dbReference type="ARBA" id="ARBA00022614"/>
    </source>
</evidence>